<dbReference type="EMBL" id="VSKK01000001">
    <property type="protein sequence ID" value="TYB79785.1"/>
    <property type="molecule type" value="Genomic_DNA"/>
</dbReference>
<feature type="transmembrane region" description="Helical" evidence="1">
    <location>
        <begin position="341"/>
        <end position="363"/>
    </location>
</feature>
<evidence type="ECO:0000313" key="4">
    <source>
        <dbReference type="EMBL" id="TYB79785.1"/>
    </source>
</evidence>
<keyword evidence="1" id="KW-0812">Transmembrane</keyword>
<evidence type="ECO:0000313" key="5">
    <source>
        <dbReference type="Proteomes" id="UP000323720"/>
    </source>
</evidence>
<evidence type="ECO:0000259" key="3">
    <source>
        <dbReference type="Pfam" id="PF07695"/>
    </source>
</evidence>
<keyword evidence="4" id="KW-0418">Kinase</keyword>
<accession>A0A5D0RG33</accession>
<dbReference type="InterPro" id="IPR010559">
    <property type="entry name" value="Sig_transdc_His_kin_internal"/>
</dbReference>
<feature type="transmembrane region" description="Helical" evidence="1">
    <location>
        <begin position="311"/>
        <end position="334"/>
    </location>
</feature>
<dbReference type="GO" id="GO:0000155">
    <property type="term" value="F:phosphorelay sensor kinase activity"/>
    <property type="evidence" value="ECO:0007669"/>
    <property type="project" value="InterPro"/>
</dbReference>
<dbReference type="GO" id="GO:0016020">
    <property type="term" value="C:membrane"/>
    <property type="evidence" value="ECO:0007669"/>
    <property type="project" value="InterPro"/>
</dbReference>
<dbReference type="Proteomes" id="UP000323720">
    <property type="component" value="Unassembled WGS sequence"/>
</dbReference>
<evidence type="ECO:0000259" key="2">
    <source>
        <dbReference type="Pfam" id="PF06580"/>
    </source>
</evidence>
<keyword evidence="1" id="KW-1133">Transmembrane helix</keyword>
<dbReference type="InterPro" id="IPR036890">
    <property type="entry name" value="HATPase_C_sf"/>
</dbReference>
<dbReference type="OrthoDB" id="6190788at2"/>
<name>A0A5D0RG33_9FLAO</name>
<feature type="domain" description="7TM-DISM receptor extracellular" evidence="3">
    <location>
        <begin position="187"/>
        <end position="401"/>
    </location>
</feature>
<feature type="transmembrane region" description="Helical" evidence="1">
    <location>
        <begin position="254"/>
        <end position="271"/>
    </location>
</feature>
<proteinExistence type="predicted"/>
<keyword evidence="4" id="KW-0808">Transferase</keyword>
<dbReference type="PANTHER" id="PTHR34220:SF7">
    <property type="entry name" value="SENSOR HISTIDINE KINASE YPDA"/>
    <property type="match status" value="1"/>
</dbReference>
<dbReference type="Pfam" id="PF07695">
    <property type="entry name" value="7TMR-DISM_7TM"/>
    <property type="match status" value="1"/>
</dbReference>
<dbReference type="RefSeq" id="WP_148403513.1">
    <property type="nucleotide sequence ID" value="NZ_VSKK01000001.1"/>
</dbReference>
<dbReference type="Pfam" id="PF06580">
    <property type="entry name" value="His_kinase"/>
    <property type="match status" value="1"/>
</dbReference>
<dbReference type="PANTHER" id="PTHR34220">
    <property type="entry name" value="SENSOR HISTIDINE KINASE YPDA"/>
    <property type="match status" value="1"/>
</dbReference>
<sequence>MIKTITLVICFLSFGFTPLFGQVMADSIPIKLELINNKHVTAIRTDKSSTFKEIQEQTIWKPYDASYTASIEKSLWLKFEIENSSKDTISVYLFSDHAYTLIYQQINKDYKNFKNGLHIPLTERTNKKERVFTEVIVPPFQKSQIYVRMDIKRVKAHQTPAIYSEIGYWKSVSSMYNDQQNSIGFIYFYIIALATILVFSLVFWFRLNKKLYLYYIGYLFFQIIYGFLVLNYTLAPFPNFFKYTPNLAYNLFEPVQFIFIGFYILFIMQLLQVKRYDHLLAKTLHYLGIICLVYAVTNLAFSYFILGGKYYVIIFTIVRFIILPINFILIFWVIYKVKHPLLNYFIIGQTCFFVGALLSTYIAYNNLHFVTGHFFNFKESPNIIFQIGLLAEVFCFSLALVKNVLILQKEKAETNDALIKQLQENQMLQRAMNLELDGKVQKKTDELIQLYSEIEREREQKIKDDFTQKIRETEMIALRSQMNPHFIFNSMSAIKSLIMTQRNDDAISYLDDFSSLLRGILQNSNRQKITVEEELEILDLYLSIEKSRIGPNFNYTIQVESKETLSQYEIPPLLLQPIVENAIWHGLQPSLKAHKKLDIIFDTTRNLKIIIEDNGIGRKESAKKKKLHESMGTTIVQDRLTLYNHLNEHNIRFKITDLAEGDTSLGTRITLTYNN</sequence>
<dbReference type="Gene3D" id="3.30.565.10">
    <property type="entry name" value="Histidine kinase-like ATPase, C-terminal domain"/>
    <property type="match status" value="1"/>
</dbReference>
<dbReference type="InterPro" id="IPR050640">
    <property type="entry name" value="Bact_2-comp_sensor_kinase"/>
</dbReference>
<reference evidence="4 5" key="1">
    <citation type="submission" date="2019-08" db="EMBL/GenBank/DDBJ databases">
        <title>Genomes of Antarctic Bizionia species.</title>
        <authorList>
            <person name="Bowman J.P."/>
        </authorList>
    </citation>
    <scope>NUCLEOTIDE SEQUENCE [LARGE SCALE GENOMIC DNA]</scope>
    <source>
        <strain evidence="4 5">ADA-4</strain>
    </source>
</reference>
<organism evidence="4 5">
    <name type="scientific">Bizionia myxarmorum</name>
    <dbReference type="NCBI Taxonomy" id="291186"/>
    <lineage>
        <taxon>Bacteria</taxon>
        <taxon>Pseudomonadati</taxon>
        <taxon>Bacteroidota</taxon>
        <taxon>Flavobacteriia</taxon>
        <taxon>Flavobacteriales</taxon>
        <taxon>Flavobacteriaceae</taxon>
        <taxon>Bizionia</taxon>
    </lineage>
</organism>
<comment type="caution">
    <text evidence="4">The sequence shown here is derived from an EMBL/GenBank/DDBJ whole genome shotgun (WGS) entry which is preliminary data.</text>
</comment>
<feature type="domain" description="Signal transduction histidine kinase internal region" evidence="2">
    <location>
        <begin position="474"/>
        <end position="552"/>
    </location>
</feature>
<dbReference type="AlphaFoldDB" id="A0A5D0RG33"/>
<feature type="transmembrane region" description="Helical" evidence="1">
    <location>
        <begin position="185"/>
        <end position="205"/>
    </location>
</feature>
<evidence type="ECO:0000256" key="1">
    <source>
        <dbReference type="SAM" id="Phobius"/>
    </source>
</evidence>
<feature type="transmembrane region" description="Helical" evidence="1">
    <location>
        <begin position="383"/>
        <end position="401"/>
    </location>
</feature>
<feature type="transmembrane region" description="Helical" evidence="1">
    <location>
        <begin position="212"/>
        <end position="234"/>
    </location>
</feature>
<keyword evidence="5" id="KW-1185">Reference proteome</keyword>
<protein>
    <submittedName>
        <fullName evidence="4">Histidine kinase</fullName>
    </submittedName>
</protein>
<feature type="transmembrane region" description="Helical" evidence="1">
    <location>
        <begin position="283"/>
        <end position="305"/>
    </location>
</feature>
<gene>
    <name evidence="4" type="ORF">ES674_08565</name>
</gene>
<dbReference type="InterPro" id="IPR011623">
    <property type="entry name" value="7TMR_DISM_rcpt_extracell_dom1"/>
</dbReference>
<keyword evidence="1" id="KW-0472">Membrane</keyword>